<protein>
    <submittedName>
        <fullName evidence="8">Sulfite exporter TauE/SafE family protein 3 isoform X3</fullName>
    </submittedName>
    <submittedName>
        <fullName evidence="8">Uncharacterized protein isoform X4</fullName>
    </submittedName>
</protein>
<keyword evidence="5 6" id="KW-0472">Membrane</keyword>
<dbReference type="GeneID" id="107800493"/>
<dbReference type="GO" id="GO:0016020">
    <property type="term" value="C:membrane"/>
    <property type="evidence" value="ECO:0007669"/>
    <property type="project" value="UniProtKB-SubCell"/>
</dbReference>
<comment type="similarity">
    <text evidence="2">Belongs to the 4-toluene sulfonate uptake permease (TSUP) (TC 2.A.102) family.</text>
</comment>
<dbReference type="PANTHER" id="PTHR14255:SF48">
    <property type="entry name" value="SULFITE EXPORTER TAUE_SAFE FAMILY PROTEIN 3-LIKE"/>
    <property type="match status" value="1"/>
</dbReference>
<feature type="transmembrane region" description="Helical" evidence="6">
    <location>
        <begin position="155"/>
        <end position="178"/>
    </location>
</feature>
<reference evidence="8" key="2">
    <citation type="submission" date="2025-08" db="UniProtKB">
        <authorList>
            <consortium name="RefSeq"/>
        </authorList>
    </citation>
    <scope>IDENTIFICATION</scope>
    <source>
        <tissue evidence="8">Leaf</tissue>
    </source>
</reference>
<comment type="subcellular location">
    <subcellularLocation>
        <location evidence="1">Membrane</location>
        <topology evidence="1">Multi-pass membrane protein</topology>
    </subcellularLocation>
</comment>
<feature type="transmembrane region" description="Helical" evidence="6">
    <location>
        <begin position="124"/>
        <end position="143"/>
    </location>
</feature>
<gene>
    <name evidence="8" type="primary">LOC107800493</name>
</gene>
<evidence type="ECO:0000256" key="2">
    <source>
        <dbReference type="ARBA" id="ARBA00009142"/>
    </source>
</evidence>
<accession>A0A1S4ARP1</accession>
<dbReference type="RefSeq" id="XP_016479163.1">
    <property type="nucleotide sequence ID" value="XM_016623677.1"/>
</dbReference>
<dbReference type="Pfam" id="PF01925">
    <property type="entry name" value="TauE"/>
    <property type="match status" value="2"/>
</dbReference>
<keyword evidence="4 6" id="KW-1133">Transmembrane helix</keyword>
<feature type="transmembrane region" description="Helical" evidence="6">
    <location>
        <begin position="12"/>
        <end position="30"/>
    </location>
</feature>
<dbReference type="Proteomes" id="UP000790787">
    <property type="component" value="Chromosome 22"/>
</dbReference>
<feature type="transmembrane region" description="Helical" evidence="6">
    <location>
        <begin position="339"/>
        <end position="365"/>
    </location>
</feature>
<evidence type="ECO:0000256" key="6">
    <source>
        <dbReference type="SAM" id="Phobius"/>
    </source>
</evidence>
<dbReference type="RefSeq" id="XP_016479163.1">
    <property type="nucleotide sequence ID" value="XM_016623677.2"/>
</dbReference>
<keyword evidence="3 6" id="KW-0812">Transmembrane</keyword>
<reference evidence="7" key="1">
    <citation type="journal article" date="2014" name="Nat. Commun.">
        <title>The tobacco genome sequence and its comparison with those of tomato and potato.</title>
        <authorList>
            <person name="Sierro N."/>
            <person name="Battey J.N."/>
            <person name="Ouadi S."/>
            <person name="Bakaher N."/>
            <person name="Bovet L."/>
            <person name="Willig A."/>
            <person name="Goepfert S."/>
            <person name="Peitsch M.C."/>
            <person name="Ivanov N.V."/>
        </authorList>
    </citation>
    <scope>NUCLEOTIDE SEQUENCE [LARGE SCALE GENOMIC DNA]</scope>
</reference>
<dbReference type="PANTHER" id="PTHR14255">
    <property type="entry name" value="CEREBLON"/>
    <property type="match status" value="1"/>
</dbReference>
<evidence type="ECO:0000313" key="7">
    <source>
        <dbReference type="Proteomes" id="UP000790787"/>
    </source>
</evidence>
<name>A0A1S4ARP1_TOBAC</name>
<evidence type="ECO:0000313" key="8">
    <source>
        <dbReference type="RefSeq" id="XP_016479163.1"/>
    </source>
</evidence>
<feature type="transmembrane region" description="Helical" evidence="6">
    <location>
        <begin position="295"/>
        <end position="318"/>
    </location>
</feature>
<dbReference type="InterPro" id="IPR002781">
    <property type="entry name" value="TM_pro_TauE-like"/>
</dbReference>
<feature type="transmembrane region" description="Helical" evidence="6">
    <location>
        <begin position="88"/>
        <end position="118"/>
    </location>
</feature>
<dbReference type="AlphaFoldDB" id="A0A1S4ARP1"/>
<keyword evidence="7" id="KW-1185">Reference proteome</keyword>
<sequence>MAETGAKLKALTTYAVAVIGFLILSSNVFASAEQISDRITLSNNGTTHDFESGYVFNLFNILRQKAEMHYHHVWPELQVGWRVIVGSIIGFFAAALGSVGGVGGGGIVVPMLTLIIGFDPKTSTAISKCMITGAAGATVYYNLKLRHPTMDMPIIDYNLALLFQPMLLLGISIGVVLNVLFAEWMVTVLLIILFIAASTKAFSKGVETWKRETIIKKEVAGRLTSGAGGEEVAYKLLPEGANDGSRVEKEVYKAPEVPIDDNVYWKDITALVSVWVVILVLHISKNYSSTCSVAYWSLNLLQVPVAVGASVYQAVCLYKGSRVIMSSRDAVIIWKVHQLILCCCCGILAGIVGGLLGLGGGFILGPLLLELGIPPQVSSATTTFVMTFSSSMSVIQYYLLRRFPIPYGGVGILDTIKKVEKGQHIGFDDICAYNS</sequence>
<evidence type="ECO:0000256" key="3">
    <source>
        <dbReference type="ARBA" id="ARBA00022692"/>
    </source>
</evidence>
<feature type="transmembrane region" description="Helical" evidence="6">
    <location>
        <begin position="263"/>
        <end position="283"/>
    </location>
</feature>
<evidence type="ECO:0000256" key="1">
    <source>
        <dbReference type="ARBA" id="ARBA00004141"/>
    </source>
</evidence>
<proteinExistence type="inferred from homology"/>
<evidence type="ECO:0000256" key="4">
    <source>
        <dbReference type="ARBA" id="ARBA00022989"/>
    </source>
</evidence>
<feature type="transmembrane region" description="Helical" evidence="6">
    <location>
        <begin position="184"/>
        <end position="202"/>
    </location>
</feature>
<evidence type="ECO:0000256" key="5">
    <source>
        <dbReference type="ARBA" id="ARBA00023136"/>
    </source>
</evidence>
<feature type="transmembrane region" description="Helical" evidence="6">
    <location>
        <begin position="377"/>
        <end position="400"/>
    </location>
</feature>
<organism evidence="7 8">
    <name type="scientific">Nicotiana tabacum</name>
    <name type="common">Common tobacco</name>
    <dbReference type="NCBI Taxonomy" id="4097"/>
    <lineage>
        <taxon>Eukaryota</taxon>
        <taxon>Viridiplantae</taxon>
        <taxon>Streptophyta</taxon>
        <taxon>Embryophyta</taxon>
        <taxon>Tracheophyta</taxon>
        <taxon>Spermatophyta</taxon>
        <taxon>Magnoliopsida</taxon>
        <taxon>eudicotyledons</taxon>
        <taxon>Gunneridae</taxon>
        <taxon>Pentapetalae</taxon>
        <taxon>asterids</taxon>
        <taxon>lamiids</taxon>
        <taxon>Solanales</taxon>
        <taxon>Solanaceae</taxon>
        <taxon>Nicotianoideae</taxon>
        <taxon>Nicotianeae</taxon>
        <taxon>Nicotiana</taxon>
    </lineage>
</organism>
<dbReference type="OrthoDB" id="434519at2759"/>